<dbReference type="AlphaFoldDB" id="A0A9D1V9L2"/>
<dbReference type="GO" id="GO:0046677">
    <property type="term" value="P:response to antibiotic"/>
    <property type="evidence" value="ECO:0007669"/>
    <property type="project" value="TreeGrafter"/>
</dbReference>
<feature type="domain" description="Multidrug resistance protein MdtA-like beta-barrel" evidence="6">
    <location>
        <begin position="198"/>
        <end position="273"/>
    </location>
</feature>
<evidence type="ECO:0000256" key="2">
    <source>
        <dbReference type="ARBA" id="ARBA00009477"/>
    </source>
</evidence>
<gene>
    <name evidence="8" type="ORF">H9862_00665</name>
</gene>
<dbReference type="InterPro" id="IPR058626">
    <property type="entry name" value="MdtA-like_b-barrel"/>
</dbReference>
<keyword evidence="3" id="KW-0175">Coiled coil</keyword>
<evidence type="ECO:0000259" key="7">
    <source>
        <dbReference type="Pfam" id="PF25967"/>
    </source>
</evidence>
<dbReference type="GO" id="GO:0030313">
    <property type="term" value="C:cell envelope"/>
    <property type="evidence" value="ECO:0007669"/>
    <property type="project" value="UniProtKB-SubCell"/>
</dbReference>
<comment type="caution">
    <text evidence="8">The sequence shown here is derived from an EMBL/GenBank/DDBJ whole genome shotgun (WGS) entry which is preliminary data.</text>
</comment>
<feature type="domain" description="Multidrug resistance protein MdtA-like barrel-sandwich hybrid" evidence="5">
    <location>
        <begin position="406"/>
        <end position="542"/>
    </location>
</feature>
<dbReference type="Proteomes" id="UP000823964">
    <property type="component" value="Unassembled WGS sequence"/>
</dbReference>
<dbReference type="EMBL" id="DXFQ01000010">
    <property type="protein sequence ID" value="HIX19096.1"/>
    <property type="molecule type" value="Genomic_DNA"/>
</dbReference>
<dbReference type="GO" id="GO:0005886">
    <property type="term" value="C:plasma membrane"/>
    <property type="evidence" value="ECO:0007669"/>
    <property type="project" value="TreeGrafter"/>
</dbReference>
<evidence type="ECO:0000313" key="8">
    <source>
        <dbReference type="EMBL" id="HIX19096.1"/>
    </source>
</evidence>
<evidence type="ECO:0000256" key="4">
    <source>
        <dbReference type="SAM" id="SignalP"/>
    </source>
</evidence>
<evidence type="ECO:0000313" key="9">
    <source>
        <dbReference type="Proteomes" id="UP000823964"/>
    </source>
</evidence>
<dbReference type="Gene3D" id="2.40.30.170">
    <property type="match status" value="2"/>
</dbReference>
<dbReference type="Gene3D" id="2.40.420.20">
    <property type="match status" value="2"/>
</dbReference>
<feature type="domain" description="Multidrug resistance protein MdtA-like C-terminal permuted SH3" evidence="7">
    <location>
        <begin position="289"/>
        <end position="345"/>
    </location>
</feature>
<protein>
    <submittedName>
        <fullName evidence="8">Efflux RND transporter periplasmic adaptor subunit</fullName>
    </submittedName>
</protein>
<evidence type="ECO:0000259" key="6">
    <source>
        <dbReference type="Pfam" id="PF25944"/>
    </source>
</evidence>
<dbReference type="Pfam" id="PF25944">
    <property type="entry name" value="Beta-barrel_RND"/>
    <property type="match status" value="2"/>
</dbReference>
<name>A0A9D1V9L2_9BACT</name>
<reference evidence="8" key="2">
    <citation type="submission" date="2021-04" db="EMBL/GenBank/DDBJ databases">
        <authorList>
            <person name="Gilroy R."/>
        </authorList>
    </citation>
    <scope>NUCLEOTIDE SEQUENCE</scope>
    <source>
        <strain evidence="8">14975</strain>
    </source>
</reference>
<dbReference type="SUPFAM" id="SSF111369">
    <property type="entry name" value="HlyD-like secretion proteins"/>
    <property type="match status" value="2"/>
</dbReference>
<dbReference type="Gene3D" id="2.40.50.100">
    <property type="match status" value="2"/>
</dbReference>
<dbReference type="InterPro" id="IPR006143">
    <property type="entry name" value="RND_pump_MFP"/>
</dbReference>
<dbReference type="InterPro" id="IPR058627">
    <property type="entry name" value="MdtA-like_C"/>
</dbReference>
<dbReference type="Pfam" id="PF25917">
    <property type="entry name" value="BSH_RND"/>
    <property type="match status" value="2"/>
</dbReference>
<evidence type="ECO:0000259" key="5">
    <source>
        <dbReference type="Pfam" id="PF25917"/>
    </source>
</evidence>
<keyword evidence="4" id="KW-0732">Signal</keyword>
<dbReference type="Gene3D" id="1.10.287.470">
    <property type="entry name" value="Helix hairpin bin"/>
    <property type="match status" value="2"/>
</dbReference>
<accession>A0A9D1V9L2</accession>
<feature type="coiled-coil region" evidence="3">
    <location>
        <begin position="447"/>
        <end position="512"/>
    </location>
</feature>
<proteinExistence type="inferred from homology"/>
<feature type="domain" description="Multidrug resistance protein MdtA-like beta-barrel" evidence="6">
    <location>
        <begin position="552"/>
        <end position="634"/>
    </location>
</feature>
<comment type="similarity">
    <text evidence="2">Belongs to the membrane fusion protein (MFP) (TC 8.A.1) family.</text>
</comment>
<feature type="domain" description="Multidrug resistance protein MdtA-like barrel-sandwich hybrid" evidence="5">
    <location>
        <begin position="53"/>
        <end position="191"/>
    </location>
</feature>
<organism evidence="8 9">
    <name type="scientific">Candidatus Akkermansia intestinigallinarum</name>
    <dbReference type="NCBI Taxonomy" id="2838431"/>
    <lineage>
        <taxon>Bacteria</taxon>
        <taxon>Pseudomonadati</taxon>
        <taxon>Verrucomicrobiota</taxon>
        <taxon>Verrucomicrobiia</taxon>
        <taxon>Verrucomicrobiales</taxon>
        <taxon>Akkermansiaceae</taxon>
        <taxon>Akkermansia</taxon>
    </lineage>
</organism>
<dbReference type="PANTHER" id="PTHR30158">
    <property type="entry name" value="ACRA/E-RELATED COMPONENT OF DRUG EFFLUX TRANSPORTER"/>
    <property type="match status" value="1"/>
</dbReference>
<reference evidence="8" key="1">
    <citation type="journal article" date="2021" name="PeerJ">
        <title>Extensive microbial diversity within the chicken gut microbiome revealed by metagenomics and culture.</title>
        <authorList>
            <person name="Gilroy R."/>
            <person name="Ravi A."/>
            <person name="Getino M."/>
            <person name="Pursley I."/>
            <person name="Horton D.L."/>
            <person name="Alikhan N.F."/>
            <person name="Baker D."/>
            <person name="Gharbi K."/>
            <person name="Hall N."/>
            <person name="Watson M."/>
            <person name="Adriaenssens E.M."/>
            <person name="Foster-Nyarko E."/>
            <person name="Jarju S."/>
            <person name="Secka A."/>
            <person name="Antonio M."/>
            <person name="Oren A."/>
            <person name="Chaudhuri R.R."/>
            <person name="La Ragione R."/>
            <person name="Hildebrand F."/>
            <person name="Pallen M.J."/>
        </authorList>
    </citation>
    <scope>NUCLEOTIDE SEQUENCE</scope>
    <source>
        <strain evidence="8">14975</strain>
    </source>
</reference>
<dbReference type="InterPro" id="IPR058625">
    <property type="entry name" value="MdtA-like_BSH"/>
</dbReference>
<dbReference type="NCBIfam" id="TIGR01730">
    <property type="entry name" value="RND_mfp"/>
    <property type="match status" value="2"/>
</dbReference>
<feature type="signal peptide" evidence="4">
    <location>
        <begin position="1"/>
        <end position="19"/>
    </location>
</feature>
<evidence type="ECO:0000256" key="1">
    <source>
        <dbReference type="ARBA" id="ARBA00004196"/>
    </source>
</evidence>
<feature type="chain" id="PRO_5038405432" evidence="4">
    <location>
        <begin position="20"/>
        <end position="718"/>
    </location>
</feature>
<evidence type="ECO:0000256" key="3">
    <source>
        <dbReference type="SAM" id="Coils"/>
    </source>
</evidence>
<comment type="subcellular location">
    <subcellularLocation>
        <location evidence="1">Cell envelope</location>
    </subcellularLocation>
</comment>
<dbReference type="GO" id="GO:0022857">
    <property type="term" value="F:transmembrane transporter activity"/>
    <property type="evidence" value="ECO:0007669"/>
    <property type="project" value="InterPro"/>
</dbReference>
<dbReference type="Pfam" id="PF25967">
    <property type="entry name" value="RND-MFP_C"/>
    <property type="match status" value="1"/>
</dbReference>
<feature type="coiled-coil region" evidence="3">
    <location>
        <begin position="94"/>
        <end position="166"/>
    </location>
</feature>
<sequence length="718" mass="78284">MNKGVLMVIALLASSSALAQAPMGAAPYVQVDRVTTGKDKVTRRSIGRTEAIRTVRVSSAVEGFLMEPRFKEGAVVNKGDILFEIDPIRYKAAVQQAEASLDELNARIMHASARCRRLQSLQESHATSREETETARALLAELTASKAEAEANLVKARKDLADCTIRAEITGRIGRVSFTEGNYITTGEVLATIQQMDPIYVKFPLSQSDVNGIFHGPKRIADVARPQLTTATGRSYPKDGVIRIVDTALAANTDSYNLWAEFENKDDVLTPQGIGALTITLTDTAIVTMVPLTSVQYDANGAFVYVLDQDNRVQRREVIAGNVQGRMQSIYSGLEEGEVVISDGSHKTRVGSVVRPVFTSNAETKTVKGNTMPQEDAPTAVRIADVIMESDTTVLTCEGSQVEAIRKVDIRPLVQGLLIEQSVNDGDVVKKGDVIFRIDTVRYEAAVNAEKARIEQLDIRIEDARRKYERQEQLVKGGASSADERDSAKATLDQLIAQKSSAEAALVVAEDDLSRCTMRAPLDSRIGRVSIAQGNYITDKKTPLTTLYQTSPIYVRFSLSENEVLSHFGSDSQLLKMADISLVTANGKLSAEKGEVSFSDNSIKSDTDTQNFWATFPNAEQQLLPGAVVTIRVSRKPECKVCSVPPEAILTDTRGRYVFLYRDGRAVLTRILCGSSTASGRIPVYAGLDADDRVITTNLADLEDGSPVVAQQPEQQQQ</sequence>